<evidence type="ECO:0000313" key="2">
    <source>
        <dbReference type="Proteomes" id="UP000012153"/>
    </source>
</evidence>
<organism evidence="1 2">
    <name type="scientific">Leptospira noguchii serovar Autumnalis str. ZUN142</name>
    <dbReference type="NCBI Taxonomy" id="1085540"/>
    <lineage>
        <taxon>Bacteria</taxon>
        <taxon>Pseudomonadati</taxon>
        <taxon>Spirochaetota</taxon>
        <taxon>Spirochaetia</taxon>
        <taxon>Leptospirales</taxon>
        <taxon>Leptospiraceae</taxon>
        <taxon>Leptospira</taxon>
    </lineage>
</organism>
<name>M6UAH1_9LEPT</name>
<reference evidence="1 2" key="1">
    <citation type="submission" date="2013-01" db="EMBL/GenBank/DDBJ databases">
        <authorList>
            <person name="Harkins D.M."/>
            <person name="Durkin A.S."/>
            <person name="Brinkac L.M."/>
            <person name="Haft D.H."/>
            <person name="Selengut J.D."/>
            <person name="Sanka R."/>
            <person name="DePew J."/>
            <person name="Purushe J."/>
            <person name="Matthias M.A."/>
            <person name="Vinetz J.M."/>
            <person name="Sutton G.G."/>
            <person name="Nierman W.C."/>
            <person name="Fouts D.E."/>
        </authorList>
    </citation>
    <scope>NUCLEOTIDE SEQUENCE [LARGE SCALE GENOMIC DNA]</scope>
    <source>
        <strain evidence="1 2">ZUN142</strain>
    </source>
</reference>
<dbReference type="Proteomes" id="UP000012153">
    <property type="component" value="Unassembled WGS sequence"/>
</dbReference>
<dbReference type="AlphaFoldDB" id="M6UAH1"/>
<gene>
    <name evidence="1" type="ORF">LEP1GSC186_1680</name>
</gene>
<proteinExistence type="predicted"/>
<sequence length="38" mass="4349">MEFVLKIAFCGSSYKLSYITNFKKFIFCMNSHILGIGP</sequence>
<comment type="caution">
    <text evidence="1">The sequence shown here is derived from an EMBL/GenBank/DDBJ whole genome shotgun (WGS) entry which is preliminary data.</text>
</comment>
<evidence type="ECO:0000313" key="1">
    <source>
        <dbReference type="EMBL" id="EMO39941.1"/>
    </source>
</evidence>
<protein>
    <submittedName>
        <fullName evidence="1">Uncharacterized protein</fullName>
    </submittedName>
</protein>
<accession>M6UAH1</accession>
<dbReference type="EMBL" id="AHOP02000044">
    <property type="protein sequence ID" value="EMO39941.1"/>
    <property type="molecule type" value="Genomic_DNA"/>
</dbReference>